<dbReference type="GO" id="GO:0016020">
    <property type="term" value="C:membrane"/>
    <property type="evidence" value="ECO:0007669"/>
    <property type="project" value="InterPro"/>
</dbReference>
<dbReference type="AlphaFoldDB" id="A0A520MSB3"/>
<reference evidence="4 5" key="1">
    <citation type="submission" date="2019-02" db="EMBL/GenBank/DDBJ databases">
        <title>Prokaryotic population dynamics and viral predation in marine succession experiment using metagenomics: the confinement effect.</title>
        <authorList>
            <person name="Haro-Moreno J.M."/>
            <person name="Rodriguez-Valera F."/>
            <person name="Lopez-Perez M."/>
        </authorList>
    </citation>
    <scope>NUCLEOTIDE SEQUENCE [LARGE SCALE GENOMIC DNA]</scope>
    <source>
        <strain evidence="4">MED-G166</strain>
    </source>
</reference>
<dbReference type="InterPro" id="IPR034804">
    <property type="entry name" value="SQR/QFR_C/D"/>
</dbReference>
<dbReference type="Gene3D" id="1.20.1300.10">
    <property type="entry name" value="Fumarate reductase/succinate dehydrogenase, transmembrane subunit"/>
    <property type="match status" value="1"/>
</dbReference>
<evidence type="ECO:0008006" key="6">
    <source>
        <dbReference type="Google" id="ProtNLM"/>
    </source>
</evidence>
<feature type="transmembrane region" description="Helical" evidence="3">
    <location>
        <begin position="6"/>
        <end position="28"/>
    </location>
</feature>
<keyword evidence="1 3" id="KW-0812">Transmembrane</keyword>
<evidence type="ECO:0000313" key="5">
    <source>
        <dbReference type="Proteomes" id="UP000320146"/>
    </source>
</evidence>
<keyword evidence="3" id="KW-0472">Membrane</keyword>
<proteinExistence type="predicted"/>
<comment type="caution">
    <text evidence="4">The sequence shown here is derived from an EMBL/GenBank/DDBJ whole genome shotgun (WGS) entry which is preliminary data.</text>
</comment>
<evidence type="ECO:0000256" key="3">
    <source>
        <dbReference type="SAM" id="Phobius"/>
    </source>
</evidence>
<evidence type="ECO:0000256" key="1">
    <source>
        <dbReference type="ARBA" id="ARBA00022692"/>
    </source>
</evidence>
<gene>
    <name evidence="4" type="ORF">EVA99_02335</name>
</gene>
<sequence>MGTFLWIAQRVSALILLSYVLFILISYFTKPYQYDASLWYFDIHTTVMKVFTSAFLVVMVGHALQGLKAIEDDYFTERTIGMFMPGMTYLAKVLKYTYRTFIGLVILVLAYVVVFSYLMEL</sequence>
<feature type="transmembrane region" description="Helical" evidence="3">
    <location>
        <begin position="96"/>
        <end position="118"/>
    </location>
</feature>
<dbReference type="SUPFAM" id="SSF81343">
    <property type="entry name" value="Fumarate reductase respiratory complex transmembrane subunits"/>
    <property type="match status" value="1"/>
</dbReference>
<keyword evidence="2 3" id="KW-1133">Transmembrane helix</keyword>
<evidence type="ECO:0000256" key="2">
    <source>
        <dbReference type="ARBA" id="ARBA00022989"/>
    </source>
</evidence>
<name>A0A520MSB3_9GAMM</name>
<dbReference type="Proteomes" id="UP000320146">
    <property type="component" value="Unassembled WGS sequence"/>
</dbReference>
<dbReference type="EMBL" id="SHBL01000014">
    <property type="protein sequence ID" value="RZO24110.1"/>
    <property type="molecule type" value="Genomic_DNA"/>
</dbReference>
<organism evidence="4 5">
    <name type="scientific">SAR86 cluster bacterium</name>
    <dbReference type="NCBI Taxonomy" id="2030880"/>
    <lineage>
        <taxon>Bacteria</taxon>
        <taxon>Pseudomonadati</taxon>
        <taxon>Pseudomonadota</taxon>
        <taxon>Gammaproteobacteria</taxon>
        <taxon>SAR86 cluster</taxon>
    </lineage>
</organism>
<evidence type="ECO:0000313" key="4">
    <source>
        <dbReference type="EMBL" id="RZO24110.1"/>
    </source>
</evidence>
<feature type="transmembrane region" description="Helical" evidence="3">
    <location>
        <begin position="40"/>
        <end position="64"/>
    </location>
</feature>
<accession>A0A520MSB3</accession>
<protein>
    <recommendedName>
        <fullName evidence="6">Succinate dehydrogenase, hydrophobic membrane anchor protein</fullName>
    </recommendedName>
</protein>